<keyword evidence="4" id="KW-1185">Reference proteome</keyword>
<dbReference type="GO" id="GO:0006487">
    <property type="term" value="P:protein N-linked glycosylation"/>
    <property type="evidence" value="ECO:0007669"/>
    <property type="project" value="TreeGrafter"/>
</dbReference>
<reference evidence="3" key="1">
    <citation type="journal article" date="2014" name="Int. J. Syst. Evol. Microbiol.">
        <title>Complete genome sequence of Corynebacterium casei LMG S-19264T (=DSM 44701T), isolated from a smear-ripened cheese.</title>
        <authorList>
            <consortium name="US DOE Joint Genome Institute (JGI-PGF)"/>
            <person name="Walter F."/>
            <person name="Albersmeier A."/>
            <person name="Kalinowski J."/>
            <person name="Ruckert C."/>
        </authorList>
    </citation>
    <scope>NUCLEOTIDE SEQUENCE</scope>
    <source>
        <strain evidence="3">CGMCC 1.12214</strain>
    </source>
</reference>
<keyword evidence="1" id="KW-0808">Transferase</keyword>
<name>A0A917MHI2_9HYPH</name>
<dbReference type="Gene3D" id="3.40.50.10490">
    <property type="entry name" value="Glucose-6-phosphate isomerase like protein, domain 1"/>
    <property type="match status" value="2"/>
</dbReference>
<keyword evidence="1" id="KW-0032">Aminotransferase</keyword>
<sequence length="352" mass="37071">MRRDMERQPEVLADLWRRADAFRSADAAVLTPGVGGRIFVCGCGDGLFAAQAATGYAESLGLDWRAVGPLDLMLAAPDLRDGDRVISISMSGNVDRTVEAAHAIQERGAPLLALVNGDGSRLGAIATRKISLELADVAPFLCGTASYTATILALMLLAQGAAGRAESLDVDRVGEAISAALRAADAVAPMLSAPTGIRFLAAGAERGTARYAAAKCVELTRIPAWSADLEEFAHSQYWTMPATDLVVMIANQPAIARYANLNCEALRDMNVVTLAIDTPEAPIANATHRVTVPAVPPALAPLAMAAPVQALAAALARMTGLDPDTRLHLKNDTLRFRVSRLLTRRSLLGTGQ</sequence>
<accession>A0A917MHI2</accession>
<organism evidence="3 4">
    <name type="scientific">Alsobacter metallidurans</name>
    <dbReference type="NCBI Taxonomy" id="340221"/>
    <lineage>
        <taxon>Bacteria</taxon>
        <taxon>Pseudomonadati</taxon>
        <taxon>Pseudomonadota</taxon>
        <taxon>Alphaproteobacteria</taxon>
        <taxon>Hyphomicrobiales</taxon>
        <taxon>Alsobacteraceae</taxon>
        <taxon>Alsobacter</taxon>
    </lineage>
</organism>
<feature type="domain" description="SIS" evidence="2">
    <location>
        <begin position="187"/>
        <end position="326"/>
    </location>
</feature>
<reference evidence="3" key="2">
    <citation type="submission" date="2020-09" db="EMBL/GenBank/DDBJ databases">
        <authorList>
            <person name="Sun Q."/>
            <person name="Zhou Y."/>
        </authorList>
    </citation>
    <scope>NUCLEOTIDE SEQUENCE</scope>
    <source>
        <strain evidence="3">CGMCC 1.12214</strain>
    </source>
</reference>
<dbReference type="AlphaFoldDB" id="A0A917MHI2"/>
<proteinExistence type="predicted"/>
<dbReference type="EMBL" id="BMES01000001">
    <property type="protein sequence ID" value="GGH17890.1"/>
    <property type="molecule type" value="Genomic_DNA"/>
</dbReference>
<comment type="caution">
    <text evidence="3">The sequence shown here is derived from an EMBL/GenBank/DDBJ whole genome shotgun (WGS) entry which is preliminary data.</text>
</comment>
<feature type="domain" description="SIS" evidence="2">
    <location>
        <begin position="28"/>
        <end position="167"/>
    </location>
</feature>
<dbReference type="GO" id="GO:0006047">
    <property type="term" value="P:UDP-N-acetylglucosamine metabolic process"/>
    <property type="evidence" value="ECO:0007669"/>
    <property type="project" value="TreeGrafter"/>
</dbReference>
<dbReference type="PROSITE" id="PS51464">
    <property type="entry name" value="SIS"/>
    <property type="match status" value="2"/>
</dbReference>
<dbReference type="GO" id="GO:0006002">
    <property type="term" value="P:fructose 6-phosphate metabolic process"/>
    <property type="evidence" value="ECO:0007669"/>
    <property type="project" value="TreeGrafter"/>
</dbReference>
<evidence type="ECO:0000313" key="3">
    <source>
        <dbReference type="EMBL" id="GGH17890.1"/>
    </source>
</evidence>
<dbReference type="GO" id="GO:0004360">
    <property type="term" value="F:glutamine-fructose-6-phosphate transaminase (isomerizing) activity"/>
    <property type="evidence" value="ECO:0007669"/>
    <property type="project" value="TreeGrafter"/>
</dbReference>
<evidence type="ECO:0000256" key="1">
    <source>
        <dbReference type="ARBA" id="ARBA00022576"/>
    </source>
</evidence>
<dbReference type="InterPro" id="IPR046348">
    <property type="entry name" value="SIS_dom_sf"/>
</dbReference>
<dbReference type="InterPro" id="IPR001347">
    <property type="entry name" value="SIS_dom"/>
</dbReference>
<gene>
    <name evidence="3" type="ORF">GCM10007036_19700</name>
</gene>
<protein>
    <recommendedName>
        <fullName evidence="2">SIS domain-containing protein</fullName>
    </recommendedName>
</protein>
<dbReference type="Pfam" id="PF01380">
    <property type="entry name" value="SIS"/>
    <property type="match status" value="2"/>
</dbReference>
<dbReference type="PANTHER" id="PTHR10937">
    <property type="entry name" value="GLUCOSAMINE--FRUCTOSE-6-PHOSPHATE AMINOTRANSFERASE, ISOMERIZING"/>
    <property type="match status" value="1"/>
</dbReference>
<evidence type="ECO:0000259" key="2">
    <source>
        <dbReference type="PROSITE" id="PS51464"/>
    </source>
</evidence>
<dbReference type="SUPFAM" id="SSF53697">
    <property type="entry name" value="SIS domain"/>
    <property type="match status" value="1"/>
</dbReference>
<evidence type="ECO:0000313" key="4">
    <source>
        <dbReference type="Proteomes" id="UP000603912"/>
    </source>
</evidence>
<dbReference type="PANTHER" id="PTHR10937:SF17">
    <property type="entry name" value="GLUCOSAMINE-FRUCTOSE-6-PHOSPHATE AMINOTRANSFERASE"/>
    <property type="match status" value="1"/>
</dbReference>
<dbReference type="GO" id="GO:0097367">
    <property type="term" value="F:carbohydrate derivative binding"/>
    <property type="evidence" value="ECO:0007669"/>
    <property type="project" value="InterPro"/>
</dbReference>
<dbReference type="Proteomes" id="UP000603912">
    <property type="component" value="Unassembled WGS sequence"/>
</dbReference>